<proteinExistence type="predicted"/>
<dbReference type="InterPro" id="IPR006860">
    <property type="entry name" value="FecR"/>
</dbReference>
<dbReference type="EMBL" id="CP002544">
    <property type="protein sequence ID" value="ADY32897.1"/>
    <property type="molecule type" value="Genomic_DNA"/>
</dbReference>
<dbReference type="OrthoDB" id="1493027at2"/>
<protein>
    <submittedName>
        <fullName evidence="4">Anti-FecI sigma factor, FecR</fullName>
    </submittedName>
</protein>
<dbReference type="Gene3D" id="2.60.120.1440">
    <property type="match status" value="1"/>
</dbReference>
<evidence type="ECO:0000259" key="3">
    <source>
        <dbReference type="Pfam" id="PF16344"/>
    </source>
</evidence>
<organism evidence="4 5">
    <name type="scientific">Odoribacter splanchnicus (strain ATCC 29572 / DSM 20712 / CIP 104287 / JCM 15291 / NCTC 10825 / 1651/6)</name>
    <name type="common">Bacteroides splanchnicus</name>
    <dbReference type="NCBI Taxonomy" id="709991"/>
    <lineage>
        <taxon>Bacteria</taxon>
        <taxon>Pseudomonadati</taxon>
        <taxon>Bacteroidota</taxon>
        <taxon>Bacteroidia</taxon>
        <taxon>Bacteroidales</taxon>
        <taxon>Odoribacteraceae</taxon>
        <taxon>Odoribacter</taxon>
    </lineage>
</organism>
<evidence type="ECO:0000313" key="5">
    <source>
        <dbReference type="Proteomes" id="UP000006657"/>
    </source>
</evidence>
<dbReference type="AlphaFoldDB" id="F9Z7H2"/>
<accession>F9Z7H2</accession>
<dbReference type="RefSeq" id="WP_013612095.1">
    <property type="nucleotide sequence ID" value="NC_015160.1"/>
</dbReference>
<reference evidence="4 5" key="1">
    <citation type="journal article" date="2011" name="Stand. Genomic Sci.">
        <title>Complete genome sequence of Odoribacter splanchnicus type strain (1651/6).</title>
        <authorList>
            <consortium name="US DOE Joint Genome Institute (JGI-PGF)"/>
            <person name="Goker M."/>
            <person name="Gronow S."/>
            <person name="Zeytun A."/>
            <person name="Nolan M."/>
            <person name="Lucas S."/>
            <person name="Lapidus A."/>
            <person name="Hammon N."/>
            <person name="Deshpande S."/>
            <person name="Cheng J.F."/>
            <person name="Pitluck S."/>
            <person name="Liolios K."/>
            <person name="Pagani I."/>
            <person name="Ivanova N."/>
            <person name="Mavromatis K."/>
            <person name="Ovchinikova G."/>
            <person name="Pati A."/>
            <person name="Tapia R."/>
            <person name="Han C."/>
            <person name="Goodwin L."/>
            <person name="Chen A."/>
            <person name="Palaniappan K."/>
            <person name="Land M."/>
            <person name="Hauser L."/>
            <person name="Jeffries C.D."/>
            <person name="Brambilla E.M."/>
            <person name="Rohde M."/>
            <person name="Detter J.C."/>
            <person name="Woyke T."/>
            <person name="Bristow J."/>
            <person name="Markowitz V."/>
            <person name="Hugenholtz P."/>
            <person name="Eisen J.A."/>
            <person name="Kyrpides N.C."/>
            <person name="Klenk H.P."/>
        </authorList>
    </citation>
    <scope>NUCLEOTIDE SEQUENCE [LARGE SCALE GENOMIC DNA]</scope>
    <source>
        <strain evidence="5">ATCC 29572 / DSM 20712 / JCM 15291 / NCTC 10825 / 1651/6</strain>
    </source>
</reference>
<dbReference type="InterPro" id="IPR032508">
    <property type="entry name" value="FecR_C"/>
</dbReference>
<feature type="domain" description="FecR protein" evidence="2">
    <location>
        <begin position="182"/>
        <end position="273"/>
    </location>
</feature>
<gene>
    <name evidence="4" type="ordered locus">Odosp_1888</name>
</gene>
<sequence length="391" mass="44244">MENRIWEIIAASIHGEELSPEDVSILHNWLDENKQNRDEYAGLQTFYEGNKGSLKDSINIQRAWEENCGRVKNHKMIKLRRQIVRWGYAAVVALTLGMGVLLLIEKEDEQIAKVEVVESPIVPGSPKAVLTLASGEQLDLQEEGHFVSKDSSKIRNIGNVLEYEAGVKKNNNELEYNILTIPRGGEYQLKLEDGSNVWLNAETELRFPVAFGGDERRIFLKGEAYFEVAKDAGRPFIVCADGADVTALGTEFNISTIQESGEVFTTLVNGTVRVVNEEGENCILRPEEQAVCKKGESDIGVQKVNTALYTSWKDGYYAFDKQSLGEIMRTLERWYDIHVVFVDDAEKLRFSGRVKRYEDITNLLTMIKLTNDVDFTIENRTIIVGVNKNRK</sequence>
<keyword evidence="1" id="KW-0472">Membrane</keyword>
<dbReference type="InterPro" id="IPR012373">
    <property type="entry name" value="Ferrdict_sens_TM"/>
</dbReference>
<dbReference type="BioCyc" id="OSPL709991:G1GRN-1915-MONOMER"/>
<dbReference type="GO" id="GO:0016989">
    <property type="term" value="F:sigma factor antagonist activity"/>
    <property type="evidence" value="ECO:0007669"/>
    <property type="project" value="TreeGrafter"/>
</dbReference>
<dbReference type="Gene3D" id="3.55.50.30">
    <property type="match status" value="1"/>
</dbReference>
<name>F9Z7H2_ODOSD</name>
<dbReference type="STRING" id="709991.Odosp_1888"/>
<evidence type="ECO:0000313" key="4">
    <source>
        <dbReference type="EMBL" id="ADY32897.1"/>
    </source>
</evidence>
<evidence type="ECO:0000259" key="2">
    <source>
        <dbReference type="Pfam" id="PF04773"/>
    </source>
</evidence>
<dbReference type="Pfam" id="PF04773">
    <property type="entry name" value="FecR"/>
    <property type="match status" value="1"/>
</dbReference>
<dbReference type="Pfam" id="PF16344">
    <property type="entry name" value="FecR_C"/>
    <property type="match status" value="1"/>
</dbReference>
<dbReference type="PANTHER" id="PTHR30273:SF2">
    <property type="entry name" value="PROTEIN FECR"/>
    <property type="match status" value="1"/>
</dbReference>
<evidence type="ECO:0000256" key="1">
    <source>
        <dbReference type="SAM" id="Phobius"/>
    </source>
</evidence>
<keyword evidence="5" id="KW-1185">Reference proteome</keyword>
<dbReference type="PaxDb" id="709991-Odosp_1888"/>
<dbReference type="HOGENOM" id="CLU_050192_1_0_10"/>
<keyword evidence="1" id="KW-0812">Transmembrane</keyword>
<dbReference type="Proteomes" id="UP000006657">
    <property type="component" value="Chromosome"/>
</dbReference>
<dbReference type="KEGG" id="osp:Odosp_1888"/>
<dbReference type="GeneID" id="61275114"/>
<dbReference type="eggNOG" id="COG3712">
    <property type="taxonomic scope" value="Bacteria"/>
</dbReference>
<feature type="domain" description="Protein FecR C-terminal" evidence="3">
    <location>
        <begin position="317"/>
        <end position="384"/>
    </location>
</feature>
<dbReference type="PANTHER" id="PTHR30273">
    <property type="entry name" value="PERIPLASMIC SIGNAL SENSOR AND SIGMA FACTOR ACTIVATOR FECR-RELATED"/>
    <property type="match status" value="1"/>
</dbReference>
<feature type="transmembrane region" description="Helical" evidence="1">
    <location>
        <begin position="83"/>
        <end position="104"/>
    </location>
</feature>
<keyword evidence="1" id="KW-1133">Transmembrane helix</keyword>